<evidence type="ECO:0000259" key="8">
    <source>
        <dbReference type="Pfam" id="PF20684"/>
    </source>
</evidence>
<dbReference type="EMBL" id="JAGMUX010000028">
    <property type="protein sequence ID" value="KAH7220462.1"/>
    <property type="molecule type" value="Genomic_DNA"/>
</dbReference>
<evidence type="ECO:0000256" key="4">
    <source>
        <dbReference type="ARBA" id="ARBA00023136"/>
    </source>
</evidence>
<feature type="region of interest" description="Disordered" evidence="6">
    <location>
        <begin position="26"/>
        <end position="45"/>
    </location>
</feature>
<reference evidence="9" key="1">
    <citation type="journal article" date="2021" name="Nat. Commun.">
        <title>Genetic determinants of endophytism in the Arabidopsis root mycobiome.</title>
        <authorList>
            <person name="Mesny F."/>
            <person name="Miyauchi S."/>
            <person name="Thiergart T."/>
            <person name="Pickel B."/>
            <person name="Atanasova L."/>
            <person name="Karlsson M."/>
            <person name="Huettel B."/>
            <person name="Barry K.W."/>
            <person name="Haridas S."/>
            <person name="Chen C."/>
            <person name="Bauer D."/>
            <person name="Andreopoulos W."/>
            <person name="Pangilinan J."/>
            <person name="LaButti K."/>
            <person name="Riley R."/>
            <person name="Lipzen A."/>
            <person name="Clum A."/>
            <person name="Drula E."/>
            <person name="Henrissat B."/>
            <person name="Kohler A."/>
            <person name="Grigoriev I.V."/>
            <person name="Martin F.M."/>
            <person name="Hacquard S."/>
        </authorList>
    </citation>
    <scope>NUCLEOTIDE SEQUENCE</scope>
    <source>
        <strain evidence="9">MPI-CAGE-AT-0023</strain>
    </source>
</reference>
<evidence type="ECO:0000313" key="10">
    <source>
        <dbReference type="Proteomes" id="UP000720189"/>
    </source>
</evidence>
<evidence type="ECO:0000256" key="2">
    <source>
        <dbReference type="ARBA" id="ARBA00022692"/>
    </source>
</evidence>
<dbReference type="InterPro" id="IPR049326">
    <property type="entry name" value="Rhodopsin_dom_fungi"/>
</dbReference>
<keyword evidence="10" id="KW-1185">Reference proteome</keyword>
<feature type="compositionally biased region" description="Polar residues" evidence="6">
    <location>
        <begin position="381"/>
        <end position="390"/>
    </location>
</feature>
<proteinExistence type="inferred from homology"/>
<evidence type="ECO:0000256" key="6">
    <source>
        <dbReference type="SAM" id="MobiDB-lite"/>
    </source>
</evidence>
<evidence type="ECO:0000256" key="7">
    <source>
        <dbReference type="SAM" id="Phobius"/>
    </source>
</evidence>
<gene>
    <name evidence="9" type="ORF">BKA55DRAFT_217051</name>
</gene>
<organism evidence="9 10">
    <name type="scientific">Fusarium redolens</name>
    <dbReference type="NCBI Taxonomy" id="48865"/>
    <lineage>
        <taxon>Eukaryota</taxon>
        <taxon>Fungi</taxon>
        <taxon>Dikarya</taxon>
        <taxon>Ascomycota</taxon>
        <taxon>Pezizomycotina</taxon>
        <taxon>Sordariomycetes</taxon>
        <taxon>Hypocreomycetidae</taxon>
        <taxon>Hypocreales</taxon>
        <taxon>Nectriaceae</taxon>
        <taxon>Fusarium</taxon>
        <taxon>Fusarium redolens species complex</taxon>
    </lineage>
</organism>
<evidence type="ECO:0000256" key="3">
    <source>
        <dbReference type="ARBA" id="ARBA00022989"/>
    </source>
</evidence>
<sequence length="407" mass="45350">MYFLDLEQPLLTCPEYRGTMTARGDIWQRDDSRPPAGPPPPGITSDFLNPPSTAHKIIVVSVAFSVLSSLFIALRLYTILSITHQRGTDDYLLVISWVLALVYSVLLCAVTKYGLGRHLWDIPFVTFNRNFMKLGAVVLTFYGITIMLTKTAILVFLLRFVTAKPKLRLTIHFTIVTVAVYSLIVALQWVYACQPIEKFWDYTITTGTCIRFLGVTVFSGVMNSITDAVILVLPVFIMRGSRLPKWQKLSVTGILMTGGLVLIIGVIRAKITVDSLKYNDLPWQAVPGMLWWTAEVHLALICACLPFMKPFLQKFFPDTFTPRPQPSMDWNLVGSFCGIYHKRCQQGMHAVPDCYLATSTVSAAATTTGPSIPTESERQNQADANSQGDGNSVAHLASAKIRTRFQE</sequence>
<feature type="transmembrane region" description="Helical" evidence="7">
    <location>
        <begin position="212"/>
        <end position="237"/>
    </location>
</feature>
<dbReference type="Proteomes" id="UP000720189">
    <property type="component" value="Unassembled WGS sequence"/>
</dbReference>
<feature type="region of interest" description="Disordered" evidence="6">
    <location>
        <begin position="366"/>
        <end position="393"/>
    </location>
</feature>
<evidence type="ECO:0000313" key="9">
    <source>
        <dbReference type="EMBL" id="KAH7220462.1"/>
    </source>
</evidence>
<dbReference type="PANTHER" id="PTHR33048:SF47">
    <property type="entry name" value="INTEGRAL MEMBRANE PROTEIN-RELATED"/>
    <property type="match status" value="1"/>
</dbReference>
<feature type="transmembrane region" description="Helical" evidence="7">
    <location>
        <begin position="289"/>
        <end position="308"/>
    </location>
</feature>
<protein>
    <recommendedName>
        <fullName evidence="8">Rhodopsin domain-containing protein</fullName>
    </recommendedName>
</protein>
<keyword evidence="2 7" id="KW-0812">Transmembrane</keyword>
<feature type="transmembrane region" description="Helical" evidence="7">
    <location>
        <begin position="134"/>
        <end position="157"/>
    </location>
</feature>
<comment type="subcellular location">
    <subcellularLocation>
        <location evidence="1">Membrane</location>
        <topology evidence="1">Multi-pass membrane protein</topology>
    </subcellularLocation>
</comment>
<feature type="domain" description="Rhodopsin" evidence="8">
    <location>
        <begin position="74"/>
        <end position="314"/>
    </location>
</feature>
<comment type="similarity">
    <text evidence="5">Belongs to the SAT4 family.</text>
</comment>
<accession>A0A9P9G087</accession>
<feature type="transmembrane region" description="Helical" evidence="7">
    <location>
        <begin position="169"/>
        <end position="192"/>
    </location>
</feature>
<feature type="transmembrane region" description="Helical" evidence="7">
    <location>
        <begin position="57"/>
        <end position="79"/>
    </location>
</feature>
<evidence type="ECO:0000256" key="1">
    <source>
        <dbReference type="ARBA" id="ARBA00004141"/>
    </source>
</evidence>
<name>A0A9P9G087_FUSRE</name>
<comment type="caution">
    <text evidence="9">The sequence shown here is derived from an EMBL/GenBank/DDBJ whole genome shotgun (WGS) entry which is preliminary data.</text>
</comment>
<dbReference type="PANTHER" id="PTHR33048">
    <property type="entry name" value="PTH11-LIKE INTEGRAL MEMBRANE PROTEIN (AFU_ORTHOLOGUE AFUA_5G11245)"/>
    <property type="match status" value="1"/>
</dbReference>
<keyword evidence="4 7" id="KW-0472">Membrane</keyword>
<dbReference type="Pfam" id="PF20684">
    <property type="entry name" value="Fung_rhodopsin"/>
    <property type="match status" value="1"/>
</dbReference>
<dbReference type="OrthoDB" id="444631at2759"/>
<keyword evidence="3 7" id="KW-1133">Transmembrane helix</keyword>
<feature type="transmembrane region" description="Helical" evidence="7">
    <location>
        <begin position="249"/>
        <end position="269"/>
    </location>
</feature>
<dbReference type="RefSeq" id="XP_046042066.1">
    <property type="nucleotide sequence ID" value="XM_046185204.1"/>
</dbReference>
<evidence type="ECO:0000256" key="5">
    <source>
        <dbReference type="ARBA" id="ARBA00038359"/>
    </source>
</evidence>
<dbReference type="GO" id="GO:0016020">
    <property type="term" value="C:membrane"/>
    <property type="evidence" value="ECO:0007669"/>
    <property type="project" value="UniProtKB-SubCell"/>
</dbReference>
<dbReference type="InterPro" id="IPR052337">
    <property type="entry name" value="SAT4-like"/>
</dbReference>
<feature type="transmembrane region" description="Helical" evidence="7">
    <location>
        <begin position="91"/>
        <end position="114"/>
    </location>
</feature>
<dbReference type="AlphaFoldDB" id="A0A9P9G087"/>
<dbReference type="GeneID" id="70215158"/>